<keyword evidence="2 7" id="KW-0813">Transport</keyword>
<dbReference type="Proteomes" id="UP000193118">
    <property type="component" value="Unassembled WGS sequence"/>
</dbReference>
<evidence type="ECO:0000256" key="3">
    <source>
        <dbReference type="ARBA" id="ARBA00022475"/>
    </source>
</evidence>
<gene>
    <name evidence="9" type="ORF">BWD09_04670</name>
</gene>
<organism evidence="9 10">
    <name type="scientific">Neisseria dentiae</name>
    <dbReference type="NCBI Taxonomy" id="194197"/>
    <lineage>
        <taxon>Bacteria</taxon>
        <taxon>Pseudomonadati</taxon>
        <taxon>Pseudomonadota</taxon>
        <taxon>Betaproteobacteria</taxon>
        <taxon>Neisseriales</taxon>
        <taxon>Neisseriaceae</taxon>
        <taxon>Neisseria</taxon>
    </lineage>
</organism>
<comment type="similarity">
    <text evidence="7">Belongs to the binding-protein-dependent transport system permease family.</text>
</comment>
<evidence type="ECO:0000313" key="9">
    <source>
        <dbReference type="EMBL" id="OSI17876.1"/>
    </source>
</evidence>
<keyword evidence="6 7" id="KW-0472">Membrane</keyword>
<dbReference type="FunFam" id="1.10.3720.10:FF:000003">
    <property type="entry name" value="Aliphatic sulfonate ABC transporter permease"/>
    <property type="match status" value="1"/>
</dbReference>
<dbReference type="EMBL" id="MTBO01000007">
    <property type="protein sequence ID" value="OSI17876.1"/>
    <property type="molecule type" value="Genomic_DNA"/>
</dbReference>
<feature type="transmembrane region" description="Helical" evidence="7">
    <location>
        <begin position="188"/>
        <end position="210"/>
    </location>
</feature>
<protein>
    <submittedName>
        <fullName evidence="9">ABC transporter permease</fullName>
    </submittedName>
</protein>
<dbReference type="GO" id="GO:0010438">
    <property type="term" value="P:cellular response to sulfur starvation"/>
    <property type="evidence" value="ECO:0007669"/>
    <property type="project" value="TreeGrafter"/>
</dbReference>
<dbReference type="PANTHER" id="PTHR30151:SF25">
    <property type="entry name" value="TAURINE TRANSPORT SYSTEM PERMEASE PROTEIN TAUC"/>
    <property type="match status" value="1"/>
</dbReference>
<dbReference type="Pfam" id="PF00528">
    <property type="entry name" value="BPD_transp_1"/>
    <property type="match status" value="1"/>
</dbReference>
<dbReference type="GeneID" id="94580354"/>
<keyword evidence="5 7" id="KW-1133">Transmembrane helix</keyword>
<evidence type="ECO:0000256" key="7">
    <source>
        <dbReference type="RuleBase" id="RU363032"/>
    </source>
</evidence>
<dbReference type="OrthoDB" id="8138334at2"/>
<sequence length="249" mass="26818">MKSNNYLLGGLGLLALLAVWQAGAVLLAQNMPLANLLAPAPALGNLGVLLSDGQLWPHIWASLQRVFVGLFFALLIGVPVGFALGLSPKTEQAASPAFQFLRMISPLSWMPVVVMLFGIGDAPIYFLLAFAAVWPIILNTASGVKNINKQWLELGRSLSATKGEMLFKIMLPAVTGDILNGLRLAIGIVWVVLVPCEMLGVNEGLGYFILDTRDRLAYSELMAAIVLIGLIGWALDSGSRKLGNWWKHG</sequence>
<dbReference type="AlphaFoldDB" id="A0A1X3DDH7"/>
<comment type="caution">
    <text evidence="9">The sequence shown here is derived from an EMBL/GenBank/DDBJ whole genome shotgun (WGS) entry which is preliminary data.</text>
</comment>
<evidence type="ECO:0000256" key="5">
    <source>
        <dbReference type="ARBA" id="ARBA00022989"/>
    </source>
</evidence>
<dbReference type="InterPro" id="IPR000515">
    <property type="entry name" value="MetI-like"/>
</dbReference>
<name>A0A1X3DDH7_9NEIS</name>
<feature type="transmembrane region" description="Helical" evidence="7">
    <location>
        <begin position="66"/>
        <end position="88"/>
    </location>
</feature>
<reference evidence="10" key="1">
    <citation type="submission" date="2017-01" db="EMBL/GenBank/DDBJ databases">
        <authorList>
            <person name="Wolfgang W.J."/>
            <person name="Cole J."/>
            <person name="Wroblewski D."/>
            <person name="Mcginnis J."/>
            <person name="Musser K.A."/>
        </authorList>
    </citation>
    <scope>NUCLEOTIDE SEQUENCE [LARGE SCALE GENOMIC DNA]</scope>
    <source>
        <strain evidence="10">DSM 19151</strain>
    </source>
</reference>
<keyword evidence="4 7" id="KW-0812">Transmembrane</keyword>
<dbReference type="GO" id="GO:0042918">
    <property type="term" value="P:alkanesulfonate transmembrane transport"/>
    <property type="evidence" value="ECO:0007669"/>
    <property type="project" value="UniProtKB-ARBA"/>
</dbReference>
<dbReference type="PROSITE" id="PS50928">
    <property type="entry name" value="ABC_TM1"/>
    <property type="match status" value="1"/>
</dbReference>
<dbReference type="RefSeq" id="WP_085365551.1">
    <property type="nucleotide sequence ID" value="NZ_CAUJPZ010000066.1"/>
</dbReference>
<feature type="domain" description="ABC transmembrane type-1" evidence="8">
    <location>
        <begin position="59"/>
        <end position="239"/>
    </location>
</feature>
<keyword evidence="3" id="KW-1003">Cell membrane</keyword>
<keyword evidence="10" id="KW-1185">Reference proteome</keyword>
<evidence type="ECO:0000259" key="8">
    <source>
        <dbReference type="PROSITE" id="PS50928"/>
    </source>
</evidence>
<dbReference type="CDD" id="cd06261">
    <property type="entry name" value="TM_PBP2"/>
    <property type="match status" value="1"/>
</dbReference>
<evidence type="ECO:0000256" key="1">
    <source>
        <dbReference type="ARBA" id="ARBA00004651"/>
    </source>
</evidence>
<dbReference type="GO" id="GO:0005886">
    <property type="term" value="C:plasma membrane"/>
    <property type="evidence" value="ECO:0007669"/>
    <property type="project" value="UniProtKB-SubCell"/>
</dbReference>
<feature type="transmembrane region" description="Helical" evidence="7">
    <location>
        <begin position="100"/>
        <end position="119"/>
    </location>
</feature>
<evidence type="ECO:0000256" key="4">
    <source>
        <dbReference type="ARBA" id="ARBA00022692"/>
    </source>
</evidence>
<dbReference type="SUPFAM" id="SSF161098">
    <property type="entry name" value="MetI-like"/>
    <property type="match status" value="1"/>
</dbReference>
<proteinExistence type="inferred from homology"/>
<dbReference type="InterPro" id="IPR035906">
    <property type="entry name" value="MetI-like_sf"/>
</dbReference>
<feature type="transmembrane region" description="Helical" evidence="7">
    <location>
        <begin position="125"/>
        <end position="144"/>
    </location>
</feature>
<dbReference type="Gene3D" id="1.10.3720.10">
    <property type="entry name" value="MetI-like"/>
    <property type="match status" value="1"/>
</dbReference>
<evidence type="ECO:0000256" key="2">
    <source>
        <dbReference type="ARBA" id="ARBA00022448"/>
    </source>
</evidence>
<dbReference type="STRING" id="194197.BWD09_04670"/>
<evidence type="ECO:0000313" key="10">
    <source>
        <dbReference type="Proteomes" id="UP000193118"/>
    </source>
</evidence>
<feature type="transmembrane region" description="Helical" evidence="7">
    <location>
        <begin position="217"/>
        <end position="235"/>
    </location>
</feature>
<evidence type="ECO:0000256" key="6">
    <source>
        <dbReference type="ARBA" id="ARBA00023136"/>
    </source>
</evidence>
<accession>A0A1X3DDH7</accession>
<dbReference type="PANTHER" id="PTHR30151">
    <property type="entry name" value="ALKANE SULFONATE ABC TRANSPORTER-RELATED, MEMBRANE SUBUNIT"/>
    <property type="match status" value="1"/>
</dbReference>
<comment type="subcellular location">
    <subcellularLocation>
        <location evidence="1 7">Cell membrane</location>
        <topology evidence="1 7">Multi-pass membrane protein</topology>
    </subcellularLocation>
</comment>